<evidence type="ECO:0000256" key="1">
    <source>
        <dbReference type="SAM" id="SignalP"/>
    </source>
</evidence>
<proteinExistence type="predicted"/>
<evidence type="ECO:0000313" key="3">
    <source>
        <dbReference type="Proteomes" id="UP001314263"/>
    </source>
</evidence>
<dbReference type="InterPro" id="IPR011050">
    <property type="entry name" value="Pectin_lyase_fold/virulence"/>
</dbReference>
<evidence type="ECO:0000313" key="2">
    <source>
        <dbReference type="EMBL" id="CAK0786768.1"/>
    </source>
</evidence>
<gene>
    <name evidence="2" type="ORF">CVIRNUC_009982</name>
</gene>
<protein>
    <recommendedName>
        <fullName evidence="4">Right handed beta helix domain-containing protein</fullName>
    </recommendedName>
</protein>
<accession>A0AAV1IHE8</accession>
<name>A0AAV1IHE8_9CHLO</name>
<dbReference type="EMBL" id="CAUYUE010000015">
    <property type="protein sequence ID" value="CAK0786768.1"/>
    <property type="molecule type" value="Genomic_DNA"/>
</dbReference>
<dbReference type="InterPro" id="IPR006626">
    <property type="entry name" value="PbH1"/>
</dbReference>
<evidence type="ECO:0008006" key="4">
    <source>
        <dbReference type="Google" id="ProtNLM"/>
    </source>
</evidence>
<sequence length="664" mass="72257">MTAHAAAMAPDSARQHCWQRHADRQGAMRLHRTFQCLFVLSLCLCPTLATNKQGGARDLLAVSRQSKLTATGSGMLDYQPIGYHIDGADFTQFVLEAHANVAVTGVRLRPGTYHVSAKVGESFHIHVQCSRSRRTPFEIDFSGAFFYFTDVRYGGVWIERCNNLDFHGPYEQTYINEQLPFTQGKILALDDSKEPYMATVQVDDGYPSDRVLLTGAINVITFLSDTLMVKNQPCPDLYTPDGVVNRKKLGDNKYQFEYTKGCAGAAGDLFVARGTGGNTGLNVDNCNSTVLRDLSIYSAGGFAIFQDVGTNNTFMRIQVRPTPWPLGKDKRPQLLSSNADGLHAANAHRGTVIRDCLFINTGDDGIAMHGGYYAVAATDPDKHTITVASTSGFPFINGDTLIIYGANTEVKASAVIEGSHSVDQPDSTSGKISKSLPSDRLAYDDCDFLEVRVKTWSKGCDRVAFDDVVACPSTNGNGFALLNNVIGNMRGRGALVKSSNGVIANNVFFNLMFWALELAPEWGWKESDFVHNILIANNSINSNGTGIWLGIDPYHWGVPPTFKNNYAVDFVGNTIANVQSSPFVITSSAQVRVHNTTFVNVLCGDHLVPEYPWITPDSLVFLANVGDITFSGNSIANTADCQHPQGNYAHPVSMVNATGVVGVE</sequence>
<reference evidence="2 3" key="1">
    <citation type="submission" date="2023-10" db="EMBL/GenBank/DDBJ databases">
        <authorList>
            <person name="Maclean D."/>
            <person name="Macfadyen A."/>
        </authorList>
    </citation>
    <scope>NUCLEOTIDE SEQUENCE [LARGE SCALE GENOMIC DNA]</scope>
</reference>
<dbReference type="SUPFAM" id="SSF51126">
    <property type="entry name" value="Pectin lyase-like"/>
    <property type="match status" value="1"/>
</dbReference>
<keyword evidence="3" id="KW-1185">Reference proteome</keyword>
<dbReference type="AlphaFoldDB" id="A0AAV1IHE8"/>
<organism evidence="2 3">
    <name type="scientific">Coccomyxa viridis</name>
    <dbReference type="NCBI Taxonomy" id="1274662"/>
    <lineage>
        <taxon>Eukaryota</taxon>
        <taxon>Viridiplantae</taxon>
        <taxon>Chlorophyta</taxon>
        <taxon>core chlorophytes</taxon>
        <taxon>Trebouxiophyceae</taxon>
        <taxon>Trebouxiophyceae incertae sedis</taxon>
        <taxon>Coccomyxaceae</taxon>
        <taxon>Coccomyxa</taxon>
    </lineage>
</organism>
<dbReference type="Proteomes" id="UP001314263">
    <property type="component" value="Unassembled WGS sequence"/>
</dbReference>
<dbReference type="SMART" id="SM00710">
    <property type="entry name" value="PbH1"/>
    <property type="match status" value="5"/>
</dbReference>
<comment type="caution">
    <text evidence="2">The sequence shown here is derived from an EMBL/GenBank/DDBJ whole genome shotgun (WGS) entry which is preliminary data.</text>
</comment>
<feature type="signal peptide" evidence="1">
    <location>
        <begin position="1"/>
        <end position="49"/>
    </location>
</feature>
<feature type="chain" id="PRO_5043852721" description="Right handed beta helix domain-containing protein" evidence="1">
    <location>
        <begin position="50"/>
        <end position="664"/>
    </location>
</feature>
<dbReference type="Gene3D" id="2.160.20.10">
    <property type="entry name" value="Single-stranded right-handed beta-helix, Pectin lyase-like"/>
    <property type="match status" value="2"/>
</dbReference>
<dbReference type="InterPro" id="IPR012334">
    <property type="entry name" value="Pectin_lyas_fold"/>
</dbReference>
<keyword evidence="1" id="KW-0732">Signal</keyword>